<evidence type="ECO:0000256" key="2">
    <source>
        <dbReference type="SAM" id="SignalP"/>
    </source>
</evidence>
<feature type="chain" id="PRO_5047267576" evidence="2">
    <location>
        <begin position="28"/>
        <end position="104"/>
    </location>
</feature>
<dbReference type="EMBL" id="JBITGY010000011">
    <property type="protein sequence ID" value="MFI6503021.1"/>
    <property type="molecule type" value="Genomic_DNA"/>
</dbReference>
<comment type="caution">
    <text evidence="3">The sequence shown here is derived from an EMBL/GenBank/DDBJ whole genome shotgun (WGS) entry which is preliminary data.</text>
</comment>
<feature type="signal peptide" evidence="2">
    <location>
        <begin position="1"/>
        <end position="27"/>
    </location>
</feature>
<keyword evidence="4" id="KW-1185">Reference proteome</keyword>
<accession>A0ABW7Z4U1</accession>
<protein>
    <submittedName>
        <fullName evidence="3">Uncharacterized protein</fullName>
    </submittedName>
</protein>
<organism evidence="3 4">
    <name type="scientific">Nonomuraea typhae</name>
    <dbReference type="NCBI Taxonomy" id="2603600"/>
    <lineage>
        <taxon>Bacteria</taxon>
        <taxon>Bacillati</taxon>
        <taxon>Actinomycetota</taxon>
        <taxon>Actinomycetes</taxon>
        <taxon>Streptosporangiales</taxon>
        <taxon>Streptosporangiaceae</taxon>
        <taxon>Nonomuraea</taxon>
    </lineage>
</organism>
<feature type="compositionally biased region" description="Basic and acidic residues" evidence="1">
    <location>
        <begin position="38"/>
        <end position="48"/>
    </location>
</feature>
<evidence type="ECO:0000313" key="4">
    <source>
        <dbReference type="Proteomes" id="UP001612741"/>
    </source>
</evidence>
<evidence type="ECO:0000256" key="1">
    <source>
        <dbReference type="SAM" id="MobiDB-lite"/>
    </source>
</evidence>
<feature type="region of interest" description="Disordered" evidence="1">
    <location>
        <begin position="82"/>
        <end position="104"/>
    </location>
</feature>
<dbReference type="RefSeq" id="WP_397088765.1">
    <property type="nucleotide sequence ID" value="NZ_JBITGY010000011.1"/>
</dbReference>
<name>A0ABW7Z4U1_9ACTN</name>
<feature type="region of interest" description="Disordered" evidence="1">
    <location>
        <begin position="38"/>
        <end position="66"/>
    </location>
</feature>
<keyword evidence="2" id="KW-0732">Signal</keyword>
<proteinExistence type="predicted"/>
<evidence type="ECO:0000313" key="3">
    <source>
        <dbReference type="EMBL" id="MFI6503021.1"/>
    </source>
</evidence>
<gene>
    <name evidence="3" type="ORF">ACIBG2_36965</name>
</gene>
<dbReference type="Proteomes" id="UP001612741">
    <property type="component" value="Unassembled WGS sequence"/>
</dbReference>
<reference evidence="3 4" key="1">
    <citation type="submission" date="2024-10" db="EMBL/GenBank/DDBJ databases">
        <title>The Natural Products Discovery Center: Release of the First 8490 Sequenced Strains for Exploring Actinobacteria Biosynthetic Diversity.</title>
        <authorList>
            <person name="Kalkreuter E."/>
            <person name="Kautsar S.A."/>
            <person name="Yang D."/>
            <person name="Bader C.D."/>
            <person name="Teijaro C.N."/>
            <person name="Fluegel L."/>
            <person name="Davis C.M."/>
            <person name="Simpson J.R."/>
            <person name="Lauterbach L."/>
            <person name="Steele A.D."/>
            <person name="Gui C."/>
            <person name="Meng S."/>
            <person name="Li G."/>
            <person name="Viehrig K."/>
            <person name="Ye F."/>
            <person name="Su P."/>
            <person name="Kiefer A.F."/>
            <person name="Nichols A."/>
            <person name="Cepeda A.J."/>
            <person name="Yan W."/>
            <person name="Fan B."/>
            <person name="Jiang Y."/>
            <person name="Adhikari A."/>
            <person name="Zheng C.-J."/>
            <person name="Schuster L."/>
            <person name="Cowan T.M."/>
            <person name="Smanski M.J."/>
            <person name="Chevrette M.G."/>
            <person name="De Carvalho L.P.S."/>
            <person name="Shen B."/>
        </authorList>
    </citation>
    <scope>NUCLEOTIDE SEQUENCE [LARGE SCALE GENOMIC DNA]</scope>
    <source>
        <strain evidence="3 4">NPDC050545</strain>
    </source>
</reference>
<sequence>MNQTRKMWASAAAVGVILVGGATVAAAASAGRVEQARAETQAKIRESAPKPTPTPTDGFVVSKEINPDPGKVLDYWTEQRMESAEPMPMPEVEVGPADTFELAE</sequence>